<keyword evidence="7" id="KW-0809">Transit peptide</keyword>
<evidence type="ECO:0000256" key="8">
    <source>
        <dbReference type="ARBA" id="ARBA00023187"/>
    </source>
</evidence>
<accession>A0A7J9CGI4</accession>
<feature type="region of interest" description="Disordered" evidence="11">
    <location>
        <begin position="86"/>
        <end position="121"/>
    </location>
</feature>
<dbReference type="AlphaFoldDB" id="A0A7J9CGI4"/>
<dbReference type="GO" id="GO:0006397">
    <property type="term" value="P:mRNA processing"/>
    <property type="evidence" value="ECO:0007669"/>
    <property type="project" value="UniProtKB-KW"/>
</dbReference>
<feature type="domain" description="CRM" evidence="12">
    <location>
        <begin position="248"/>
        <end position="344"/>
    </location>
</feature>
<evidence type="ECO:0000313" key="13">
    <source>
        <dbReference type="EMBL" id="MBA0747557.1"/>
    </source>
</evidence>
<dbReference type="PROSITE" id="PS51295">
    <property type="entry name" value="CRM"/>
    <property type="match status" value="2"/>
</dbReference>
<dbReference type="SMART" id="SM01103">
    <property type="entry name" value="CRS1_YhbY"/>
    <property type="match status" value="2"/>
</dbReference>
<keyword evidence="2" id="KW-0150">Chloroplast</keyword>
<evidence type="ECO:0000256" key="5">
    <source>
        <dbReference type="ARBA" id="ARBA00022737"/>
    </source>
</evidence>
<dbReference type="EMBL" id="JABEZY010000010">
    <property type="protein sequence ID" value="MBA0747557.1"/>
    <property type="molecule type" value="Genomic_DNA"/>
</dbReference>
<dbReference type="InterPro" id="IPR045278">
    <property type="entry name" value="CRS1/CFM2/CFM3"/>
</dbReference>
<dbReference type="Gene3D" id="3.30.110.60">
    <property type="entry name" value="YhbY-like"/>
    <property type="match status" value="2"/>
</dbReference>
<feature type="region of interest" description="Disordered" evidence="11">
    <location>
        <begin position="215"/>
        <end position="245"/>
    </location>
</feature>
<evidence type="ECO:0000313" key="14">
    <source>
        <dbReference type="Proteomes" id="UP000593579"/>
    </source>
</evidence>
<keyword evidence="3" id="KW-0934">Plastid</keyword>
<evidence type="ECO:0000256" key="11">
    <source>
        <dbReference type="SAM" id="MobiDB-lite"/>
    </source>
</evidence>
<dbReference type="SUPFAM" id="SSF75471">
    <property type="entry name" value="YhbY-like"/>
    <property type="match status" value="2"/>
</dbReference>
<organism evidence="13 14">
    <name type="scientific">Gossypium gossypioides</name>
    <name type="common">Mexican cotton</name>
    <name type="synonym">Selera gossypioides</name>
    <dbReference type="NCBI Taxonomy" id="34282"/>
    <lineage>
        <taxon>Eukaryota</taxon>
        <taxon>Viridiplantae</taxon>
        <taxon>Streptophyta</taxon>
        <taxon>Embryophyta</taxon>
        <taxon>Tracheophyta</taxon>
        <taxon>Spermatophyta</taxon>
        <taxon>Magnoliopsida</taxon>
        <taxon>eudicotyledons</taxon>
        <taxon>Gunneridae</taxon>
        <taxon>Pentapetalae</taxon>
        <taxon>rosids</taxon>
        <taxon>malvids</taxon>
        <taxon>Malvales</taxon>
        <taxon>Malvaceae</taxon>
        <taxon>Malvoideae</taxon>
        <taxon>Gossypium</taxon>
    </lineage>
</organism>
<feature type="domain" description="CRM" evidence="12">
    <location>
        <begin position="447"/>
        <end position="552"/>
    </location>
</feature>
<evidence type="ECO:0000256" key="2">
    <source>
        <dbReference type="ARBA" id="ARBA00022528"/>
    </source>
</evidence>
<keyword evidence="6 10" id="KW-0694">RNA-binding</keyword>
<proteinExistence type="predicted"/>
<dbReference type="Proteomes" id="UP000593579">
    <property type="component" value="Unassembled WGS sequence"/>
</dbReference>
<dbReference type="InterPro" id="IPR001890">
    <property type="entry name" value="RNA-binding_CRM"/>
</dbReference>
<dbReference type="PANTHER" id="PTHR31846">
    <property type="entry name" value="CRS1 / YHBY (CRM) DOMAIN-CONTAINING PROTEIN"/>
    <property type="match status" value="1"/>
</dbReference>
<evidence type="ECO:0000256" key="4">
    <source>
        <dbReference type="ARBA" id="ARBA00022664"/>
    </source>
</evidence>
<evidence type="ECO:0000259" key="12">
    <source>
        <dbReference type="PROSITE" id="PS51295"/>
    </source>
</evidence>
<keyword evidence="14" id="KW-1185">Reference proteome</keyword>
<dbReference type="FunFam" id="3.30.110.60:FF:000002">
    <property type="entry name" value="CRS2-associated factor 1, chloroplastic"/>
    <property type="match status" value="1"/>
</dbReference>
<evidence type="ECO:0000256" key="1">
    <source>
        <dbReference type="ARBA" id="ARBA00004229"/>
    </source>
</evidence>
<dbReference type="InterPro" id="IPR035920">
    <property type="entry name" value="YhbY-like_sf"/>
</dbReference>
<evidence type="ECO:0000256" key="7">
    <source>
        <dbReference type="ARBA" id="ARBA00022946"/>
    </source>
</evidence>
<feature type="compositionally biased region" description="Acidic residues" evidence="11">
    <location>
        <begin position="93"/>
        <end position="112"/>
    </location>
</feature>
<sequence length="646" mass="73623">MALSPFPVTHQACPLSSSHSLYYLILQTKTQNNSFRALKFKSYCVSHQTVKVGIDISKKKRKPKPSFLDQIKDKWSQKPIISTREKLPWQEKEELEEQEEVEKEASETDSDEDPRVEVSDPVSFPLPSRVIAAPWSHGRKFNEPHFDFVPESPEFESQIEISFANEKPIDFVGDRIEKPELLDEEISFNKQKPTLSAHKKIAAVEGINEVVSSTQNLEVSTSGSSEGGSIEGDGKRGKKKSNTEMAERMIPEHELRRLRNIALRMVERTKVGAAGITQALVEHIHERWKLDEVIKLKFEEPLSLNMKRTHEVLEKRTGGLVIWRSGGSVVLYRGMAYKLHCVQSYSGQDQADTSASDVLTTNTETMVVKDSVRTEESFMPSSSEYLKDLSKEELMDLCELNHLLDELGPRYKDWSGREPLPVDADLLPPVVPGYQPPFRRLPYGVRHCLKDREMTTFRRLARSMPPHFAIGRNRELQGLAQAIVKLWERTAIAKIAVKRGVENTRNERMAEELKVRDYTYCCILKWGTLLSRNKEFIVFYRGNDFLPPVVTNTLKEMQKSRNLRQEEEEEARGRALALVGSNVKASTLPLVAGTLAETTAATSRWGHQRSPDEIEEMKRNSALTQQASLVRHLEKKLAHVSYRCSK</sequence>
<keyword evidence="8" id="KW-0508">mRNA splicing</keyword>
<dbReference type="GO" id="GO:0009507">
    <property type="term" value="C:chloroplast"/>
    <property type="evidence" value="ECO:0007669"/>
    <property type="project" value="UniProtKB-SubCell"/>
</dbReference>
<keyword evidence="9" id="KW-0687">Ribonucleoprotein</keyword>
<comment type="caution">
    <text evidence="13">The sequence shown here is derived from an EMBL/GenBank/DDBJ whole genome shotgun (WGS) entry which is preliminary data.</text>
</comment>
<comment type="subcellular location">
    <subcellularLocation>
        <location evidence="1">Plastid</location>
        <location evidence="1">Chloroplast</location>
    </subcellularLocation>
</comment>
<reference evidence="13 14" key="1">
    <citation type="journal article" date="2019" name="Genome Biol. Evol.">
        <title>Insights into the evolution of the New World diploid cottons (Gossypium, subgenus Houzingenia) based on genome sequencing.</title>
        <authorList>
            <person name="Grover C.E."/>
            <person name="Arick M.A. 2nd"/>
            <person name="Thrash A."/>
            <person name="Conover J.L."/>
            <person name="Sanders W.S."/>
            <person name="Peterson D.G."/>
            <person name="Frelichowski J.E."/>
            <person name="Scheffler J.A."/>
            <person name="Scheffler B.E."/>
            <person name="Wendel J.F."/>
        </authorList>
    </citation>
    <scope>NUCLEOTIDE SEQUENCE [LARGE SCALE GENOMIC DNA]</scope>
    <source>
        <strain evidence="13">5</strain>
        <tissue evidence="13">Leaf</tissue>
    </source>
</reference>
<dbReference type="GO" id="GO:1990904">
    <property type="term" value="C:ribonucleoprotein complex"/>
    <property type="evidence" value="ECO:0007669"/>
    <property type="project" value="UniProtKB-KW"/>
</dbReference>
<evidence type="ECO:0000256" key="9">
    <source>
        <dbReference type="ARBA" id="ARBA00023274"/>
    </source>
</evidence>
<gene>
    <name evidence="13" type="ORF">Gogos_004464</name>
</gene>
<dbReference type="Pfam" id="PF01985">
    <property type="entry name" value="CRS1_YhbY"/>
    <property type="match status" value="2"/>
</dbReference>
<evidence type="ECO:0000256" key="10">
    <source>
        <dbReference type="PROSITE-ProRule" id="PRU00626"/>
    </source>
</evidence>
<keyword evidence="4" id="KW-0507">mRNA processing</keyword>
<protein>
    <recommendedName>
        <fullName evidence="12">CRM domain-containing protein</fullName>
    </recommendedName>
</protein>
<name>A0A7J9CGI4_GOSGO</name>
<evidence type="ECO:0000256" key="6">
    <source>
        <dbReference type="ARBA" id="ARBA00022884"/>
    </source>
</evidence>
<dbReference type="GO" id="GO:0003729">
    <property type="term" value="F:mRNA binding"/>
    <property type="evidence" value="ECO:0007669"/>
    <property type="project" value="InterPro"/>
</dbReference>
<dbReference type="OrthoDB" id="551352at2759"/>
<dbReference type="GO" id="GO:0000373">
    <property type="term" value="P:Group II intron splicing"/>
    <property type="evidence" value="ECO:0007669"/>
    <property type="project" value="UniProtKB-ARBA"/>
</dbReference>
<keyword evidence="5" id="KW-0677">Repeat</keyword>
<dbReference type="PANTHER" id="PTHR31846:SF7">
    <property type="entry name" value="CRS1 _ YHBY (CRM) DOMAIN-CONTAINING PROTEIN"/>
    <property type="match status" value="1"/>
</dbReference>
<evidence type="ECO:0000256" key="3">
    <source>
        <dbReference type="ARBA" id="ARBA00022640"/>
    </source>
</evidence>